<dbReference type="Gene3D" id="3.90.280.10">
    <property type="entry name" value="PEBP-like"/>
    <property type="match status" value="1"/>
</dbReference>
<dbReference type="AlphaFoldDB" id="A0A934URJ2"/>
<dbReference type="PANTHER" id="PTHR30289">
    <property type="entry name" value="UNCHARACTERIZED PROTEIN YBCL-RELATED"/>
    <property type="match status" value="1"/>
</dbReference>
<dbReference type="EMBL" id="JAEDAO010000001">
    <property type="protein sequence ID" value="MBK0392906.1"/>
    <property type="molecule type" value="Genomic_DNA"/>
</dbReference>
<name>A0A934URJ2_9BURK</name>
<evidence type="ECO:0000313" key="3">
    <source>
        <dbReference type="Proteomes" id="UP000617041"/>
    </source>
</evidence>
<protein>
    <submittedName>
        <fullName evidence="2">YbhB/YbcL family Raf kinase inhibitor-like protein</fullName>
    </submittedName>
</protein>
<sequence>MLEHLPEALGHALRDRRAGLDKLVFNKCGLRAGLGTVTVTSLAFADHAPIPERYTADGEGVSPPLEWHGIPEGAASLALVVEDADAPTSDPLVHAIVVDIPPHEGSLHEGALSSPGHDGERVHAGRNSYLRAGWIPPDPPRGHGLHRYAFQVFALRAGAKFKGTPRRDHVLAAIQEHGIAGGLLVGTYERPDGSIKSSSAQRSLAVDNAEPSPD</sequence>
<dbReference type="PANTHER" id="PTHR30289:SF1">
    <property type="entry name" value="PEBP (PHOSPHATIDYLETHANOLAMINE-BINDING PROTEIN) FAMILY PROTEIN"/>
    <property type="match status" value="1"/>
</dbReference>
<dbReference type="InterPro" id="IPR005247">
    <property type="entry name" value="YbhB_YbcL/LppC-like"/>
</dbReference>
<dbReference type="Proteomes" id="UP000617041">
    <property type="component" value="Unassembled WGS sequence"/>
</dbReference>
<reference evidence="2" key="1">
    <citation type="submission" date="2020-12" db="EMBL/GenBank/DDBJ databases">
        <title>Ramlibacter sp. nov., isolated from a freshwater alga, Cryptomonas.</title>
        <authorList>
            <person name="Kim H.M."/>
            <person name="Jeon C.O."/>
        </authorList>
    </citation>
    <scope>NUCLEOTIDE SEQUENCE</scope>
    <source>
        <strain evidence="2">CrO1</strain>
    </source>
</reference>
<dbReference type="SUPFAM" id="SSF49777">
    <property type="entry name" value="PEBP-like"/>
    <property type="match status" value="1"/>
</dbReference>
<dbReference type="InterPro" id="IPR036610">
    <property type="entry name" value="PEBP-like_sf"/>
</dbReference>
<keyword evidence="3" id="KW-1185">Reference proteome</keyword>
<dbReference type="RefSeq" id="WP_200787814.1">
    <property type="nucleotide sequence ID" value="NZ_JAEDAO010000001.1"/>
</dbReference>
<dbReference type="InterPro" id="IPR008914">
    <property type="entry name" value="PEBP"/>
</dbReference>
<dbReference type="CDD" id="cd00865">
    <property type="entry name" value="PEBP_bact_arch"/>
    <property type="match status" value="1"/>
</dbReference>
<comment type="caution">
    <text evidence="2">The sequence shown here is derived from an EMBL/GenBank/DDBJ whole genome shotgun (WGS) entry which is preliminary data.</text>
</comment>
<proteinExistence type="predicted"/>
<dbReference type="Pfam" id="PF01161">
    <property type="entry name" value="PBP"/>
    <property type="match status" value="1"/>
</dbReference>
<evidence type="ECO:0000256" key="1">
    <source>
        <dbReference type="SAM" id="MobiDB-lite"/>
    </source>
</evidence>
<organism evidence="2 3">
    <name type="scientific">Ramlibacter algicola</name>
    <dbReference type="NCBI Taxonomy" id="2795217"/>
    <lineage>
        <taxon>Bacteria</taxon>
        <taxon>Pseudomonadati</taxon>
        <taxon>Pseudomonadota</taxon>
        <taxon>Betaproteobacteria</taxon>
        <taxon>Burkholderiales</taxon>
        <taxon>Comamonadaceae</taxon>
        <taxon>Ramlibacter</taxon>
    </lineage>
</organism>
<accession>A0A934URJ2</accession>
<feature type="region of interest" description="Disordered" evidence="1">
    <location>
        <begin position="191"/>
        <end position="214"/>
    </location>
</feature>
<dbReference type="NCBIfam" id="TIGR00481">
    <property type="entry name" value="YbhB/YbcL family Raf kinase inhibitor-like protein"/>
    <property type="match status" value="1"/>
</dbReference>
<evidence type="ECO:0000313" key="2">
    <source>
        <dbReference type="EMBL" id="MBK0392906.1"/>
    </source>
</evidence>
<gene>
    <name evidence="2" type="ORF">I8E28_09900</name>
</gene>